<protein>
    <recommendedName>
        <fullName evidence="1">Mitochondrial adapter protein MCP1 transmembrane domain-containing protein</fullName>
    </recommendedName>
</protein>
<comment type="caution">
    <text evidence="2">The sequence shown here is derived from an EMBL/GenBank/DDBJ whole genome shotgun (WGS) entry which is preliminary data.</text>
</comment>
<evidence type="ECO:0000313" key="2">
    <source>
        <dbReference type="EMBL" id="KAG2180152.1"/>
    </source>
</evidence>
<dbReference type="PANTHER" id="PTHR38409">
    <property type="entry name" value="MDM10-COMPLEMENTING PROTEIN 1"/>
    <property type="match status" value="1"/>
</dbReference>
<evidence type="ECO:0000313" key="3">
    <source>
        <dbReference type="Proteomes" id="UP000654370"/>
    </source>
</evidence>
<dbReference type="AlphaFoldDB" id="A0A8H7PTR1"/>
<dbReference type="InterPro" id="IPR012472">
    <property type="entry name" value="MCP1_TM"/>
</dbReference>
<keyword evidence="3" id="KW-1185">Reference proteome</keyword>
<sequence>MSLPQIYGTLTVIQSASALTFSVFYFTHATQFLAAPFGGIELSNKYLLLGRPLYQDEHLEPILVTGAAIVHVVSGLAKGAIRLYWGRKGGNQQSNSTGIPYHRFAGYALMPILTVHYKAVRDLPRQHFGDSAFLDYTYISFMLQSHPTIAYVGHAALISFASYHVVGGMKFAIDSVFKGRRRQNEQPTKPAKIESRSSGIDTRRAQMLASLSVSALAIYGLYVIGKAQKIPLRHEYAKIYQRLISFK</sequence>
<dbReference type="InterPro" id="IPR039960">
    <property type="entry name" value="MCP1"/>
</dbReference>
<feature type="domain" description="Mitochondrial adapter protein MCP1 transmembrane" evidence="1">
    <location>
        <begin position="111"/>
        <end position="178"/>
    </location>
</feature>
<accession>A0A8H7PTR1</accession>
<organism evidence="2 3">
    <name type="scientific">Mortierella isabellina</name>
    <name type="common">Filamentous fungus</name>
    <name type="synonym">Umbelopsis isabellina</name>
    <dbReference type="NCBI Taxonomy" id="91625"/>
    <lineage>
        <taxon>Eukaryota</taxon>
        <taxon>Fungi</taxon>
        <taxon>Fungi incertae sedis</taxon>
        <taxon>Mucoromycota</taxon>
        <taxon>Mucoromycotina</taxon>
        <taxon>Umbelopsidomycetes</taxon>
        <taxon>Umbelopsidales</taxon>
        <taxon>Umbelopsidaceae</taxon>
        <taxon>Umbelopsis</taxon>
    </lineage>
</organism>
<dbReference type="Proteomes" id="UP000654370">
    <property type="component" value="Unassembled WGS sequence"/>
</dbReference>
<gene>
    <name evidence="2" type="ORF">INT43_003940</name>
</gene>
<name>A0A8H7PTR1_MORIS</name>
<evidence type="ECO:0000259" key="1">
    <source>
        <dbReference type="Pfam" id="PF07950"/>
    </source>
</evidence>
<dbReference type="GO" id="GO:0055088">
    <property type="term" value="P:lipid homeostasis"/>
    <property type="evidence" value="ECO:0007669"/>
    <property type="project" value="InterPro"/>
</dbReference>
<dbReference type="OrthoDB" id="10259513at2759"/>
<dbReference type="Pfam" id="PF07950">
    <property type="entry name" value="MCP1_TM"/>
    <property type="match status" value="1"/>
</dbReference>
<dbReference type="PANTHER" id="PTHR38409:SF1">
    <property type="entry name" value="MITOCHONDRIAL ADAPTER PROTEIN MCP1"/>
    <property type="match status" value="1"/>
</dbReference>
<dbReference type="EMBL" id="JAEPQZ010000006">
    <property type="protein sequence ID" value="KAG2180152.1"/>
    <property type="molecule type" value="Genomic_DNA"/>
</dbReference>
<proteinExistence type="predicted"/>
<reference evidence="2" key="1">
    <citation type="submission" date="2020-12" db="EMBL/GenBank/DDBJ databases">
        <title>Metabolic potential, ecology and presence of endohyphal bacteria is reflected in genomic diversity of Mucoromycotina.</title>
        <authorList>
            <person name="Muszewska A."/>
            <person name="Okrasinska A."/>
            <person name="Steczkiewicz K."/>
            <person name="Drgas O."/>
            <person name="Orlowska M."/>
            <person name="Perlinska-Lenart U."/>
            <person name="Aleksandrzak-Piekarczyk T."/>
            <person name="Szatraj K."/>
            <person name="Zielenkiewicz U."/>
            <person name="Pilsyk S."/>
            <person name="Malc E."/>
            <person name="Mieczkowski P."/>
            <person name="Kruszewska J.S."/>
            <person name="Biernat P."/>
            <person name="Pawlowska J."/>
        </authorList>
    </citation>
    <scope>NUCLEOTIDE SEQUENCE</scope>
    <source>
        <strain evidence="2">WA0000067209</strain>
    </source>
</reference>